<dbReference type="RefSeq" id="WP_283765529.1">
    <property type="nucleotide sequence ID" value="NZ_JAQOSO010000013.1"/>
</dbReference>
<dbReference type="EMBL" id="JAQOSO010000013">
    <property type="protein sequence ID" value="MDJ1173155.1"/>
    <property type="molecule type" value="Genomic_DNA"/>
</dbReference>
<accession>A0ABT7B1Y7</accession>
<organism evidence="1 2">
    <name type="scientific">Roseofilum capinflatum BLCC-M114</name>
    <dbReference type="NCBI Taxonomy" id="3022440"/>
    <lineage>
        <taxon>Bacteria</taxon>
        <taxon>Bacillati</taxon>
        <taxon>Cyanobacteriota</taxon>
        <taxon>Cyanophyceae</taxon>
        <taxon>Desertifilales</taxon>
        <taxon>Desertifilaceae</taxon>
        <taxon>Roseofilum</taxon>
        <taxon>Roseofilum capinflatum</taxon>
    </lineage>
</organism>
<proteinExistence type="predicted"/>
<evidence type="ECO:0000313" key="1">
    <source>
        <dbReference type="EMBL" id="MDJ1173155.1"/>
    </source>
</evidence>
<protein>
    <submittedName>
        <fullName evidence="1">Uncharacterized protein</fullName>
    </submittedName>
</protein>
<comment type="caution">
    <text evidence="1">The sequence shown here is derived from an EMBL/GenBank/DDBJ whole genome shotgun (WGS) entry which is preliminary data.</text>
</comment>
<gene>
    <name evidence="1" type="ORF">PMG25_03525</name>
</gene>
<evidence type="ECO:0000313" key="2">
    <source>
        <dbReference type="Proteomes" id="UP001235849"/>
    </source>
</evidence>
<name>A0ABT7B1Y7_9CYAN</name>
<dbReference type="Proteomes" id="UP001235849">
    <property type="component" value="Unassembled WGS sequence"/>
</dbReference>
<reference evidence="1 2" key="1">
    <citation type="submission" date="2023-01" db="EMBL/GenBank/DDBJ databases">
        <title>Novel diversity within Roseofilum (Cyanobacteria; Desertifilaceae) from marine benthic mats with descriptions of four novel species.</title>
        <authorList>
            <person name="Wang Y."/>
            <person name="Berthold D.E."/>
            <person name="Hu J."/>
            <person name="Lefler F.W."/>
            <person name="Laughinghouse H.D. IV."/>
        </authorList>
    </citation>
    <scope>NUCLEOTIDE SEQUENCE [LARGE SCALE GENOMIC DNA]</scope>
    <source>
        <strain evidence="1 2">BLCC-M114</strain>
    </source>
</reference>
<keyword evidence="2" id="KW-1185">Reference proteome</keyword>
<dbReference type="PROSITE" id="PS51257">
    <property type="entry name" value="PROKAR_LIPOPROTEIN"/>
    <property type="match status" value="1"/>
</dbReference>
<sequence length="275" mass="31362">MMNWKPYLTGILILGLLGCQEAPSQFDDTTDQLNQAICIEDWEGAIAILDHIIPDYPKSQTTLGEYRDRLQKLSETGLSDVHQLDYDCTNESLPKTEETPLSDRVESYNEQIEYGMSYAEVATIIGRPGKINYLYSSYTWRDEHGNFLSAKFSDDQLDNLNVDEIRDCEDNNPRCIAVDITTPVPAVEFKEIAARFERGMNAEAVLEQLLQELGEPESQRERVDYQWQFAEATDPDPNNCTLNVSFSNVKSEMVELTLNNDRVSSNQADCLYDDR</sequence>